<dbReference type="GeneID" id="80898212"/>
<dbReference type="InterPro" id="IPR038979">
    <property type="entry name" value="Pest_crys"/>
</dbReference>
<dbReference type="GO" id="GO:0001907">
    <property type="term" value="P:symbiont-mediated killing of host cell"/>
    <property type="evidence" value="ECO:0007669"/>
    <property type="project" value="InterPro"/>
</dbReference>
<dbReference type="SUPFAM" id="SSF51101">
    <property type="entry name" value="Mannose-binding lectins"/>
    <property type="match status" value="1"/>
</dbReference>
<dbReference type="InterPro" id="IPR036404">
    <property type="entry name" value="Jacalin-like_lectin_dom_sf"/>
</dbReference>
<evidence type="ECO:0000259" key="3">
    <source>
        <dbReference type="Pfam" id="PF03945"/>
    </source>
</evidence>
<dbReference type="AlphaFoldDB" id="A0A9W8Q8E8"/>
<organism evidence="4 5">
    <name type="scientific">Akanthomyces muscarius</name>
    <name type="common">Entomopathogenic fungus</name>
    <name type="synonym">Lecanicillium muscarium</name>
    <dbReference type="NCBI Taxonomy" id="2231603"/>
    <lineage>
        <taxon>Eukaryota</taxon>
        <taxon>Fungi</taxon>
        <taxon>Dikarya</taxon>
        <taxon>Ascomycota</taxon>
        <taxon>Pezizomycotina</taxon>
        <taxon>Sordariomycetes</taxon>
        <taxon>Hypocreomycetidae</taxon>
        <taxon>Hypocreales</taxon>
        <taxon>Cordycipitaceae</taxon>
        <taxon>Akanthomyces</taxon>
    </lineage>
</organism>
<dbReference type="RefSeq" id="XP_056052013.1">
    <property type="nucleotide sequence ID" value="XM_056200132.1"/>
</dbReference>
<evidence type="ECO:0000313" key="4">
    <source>
        <dbReference type="EMBL" id="KAJ4150299.1"/>
    </source>
</evidence>
<dbReference type="InterPro" id="IPR036716">
    <property type="entry name" value="Pest_crys_N_sf"/>
</dbReference>
<gene>
    <name evidence="4" type="ORF">LMH87_011053</name>
</gene>
<feature type="transmembrane region" description="Helical" evidence="1">
    <location>
        <begin position="33"/>
        <end position="62"/>
    </location>
</feature>
<keyword evidence="5" id="KW-1185">Reference proteome</keyword>
<evidence type="ECO:0008006" key="6">
    <source>
        <dbReference type="Google" id="ProtNLM"/>
    </source>
</evidence>
<dbReference type="PANTHER" id="PTHR37003">
    <property type="entry name" value="ENDOTOXIN_N DOMAIN-CONTAINING PROTEIN-RELATED"/>
    <property type="match status" value="1"/>
</dbReference>
<dbReference type="GO" id="GO:0090729">
    <property type="term" value="F:toxin activity"/>
    <property type="evidence" value="ECO:0007669"/>
    <property type="project" value="InterPro"/>
</dbReference>
<keyword evidence="1" id="KW-0812">Transmembrane</keyword>
<dbReference type="Pfam" id="PF01419">
    <property type="entry name" value="Jacalin"/>
    <property type="match status" value="1"/>
</dbReference>
<dbReference type="Pfam" id="PF03945">
    <property type="entry name" value="Endotoxin_N"/>
    <property type="match status" value="1"/>
</dbReference>
<dbReference type="InterPro" id="IPR001229">
    <property type="entry name" value="Jacalin-like_lectin_dom"/>
</dbReference>
<dbReference type="Gene3D" id="2.100.10.30">
    <property type="entry name" value="Jacalin-like lectin domain"/>
    <property type="match status" value="1"/>
</dbReference>
<reference evidence="4" key="1">
    <citation type="journal article" date="2023" name="Access Microbiol">
        <title>De-novo genome assembly for Akanthomyces muscarius, a biocontrol agent of insect agricultural pests.</title>
        <authorList>
            <person name="Erdos Z."/>
            <person name="Studholme D.J."/>
            <person name="Raymond B."/>
            <person name="Sharma M."/>
        </authorList>
    </citation>
    <scope>NUCLEOTIDE SEQUENCE</scope>
    <source>
        <strain evidence="4">Ve6</strain>
    </source>
</reference>
<protein>
    <recommendedName>
        <fullName evidence="6">Delta endotoxin</fullName>
    </recommendedName>
</protein>
<dbReference type="EMBL" id="JAJHUN010000009">
    <property type="protein sequence ID" value="KAJ4150299.1"/>
    <property type="molecule type" value="Genomic_DNA"/>
</dbReference>
<keyword evidence="1" id="KW-1133">Transmembrane helix</keyword>
<dbReference type="Gene3D" id="1.20.190.10">
    <property type="entry name" value="Pesticidal crystal protein, N-terminal domain"/>
    <property type="match status" value="2"/>
</dbReference>
<dbReference type="Proteomes" id="UP001144673">
    <property type="component" value="Chromosome 4"/>
</dbReference>
<proteinExistence type="predicted"/>
<dbReference type="InterPro" id="IPR005639">
    <property type="entry name" value="Pest_crys_dom_I"/>
</dbReference>
<keyword evidence="1" id="KW-0472">Membrane</keyword>
<evidence type="ECO:0000256" key="1">
    <source>
        <dbReference type="SAM" id="Phobius"/>
    </source>
</evidence>
<comment type="caution">
    <text evidence="4">The sequence shown here is derived from an EMBL/GenBank/DDBJ whole genome shotgun (WGS) entry which is preliminary data.</text>
</comment>
<accession>A0A9W8Q8E8</accession>
<dbReference type="PANTHER" id="PTHR37003:SF2">
    <property type="entry name" value="PESTICIDAL CRYSTAL PROTEIN N-TERMINAL DOMAIN-CONTAINING PROTEIN"/>
    <property type="match status" value="1"/>
</dbReference>
<evidence type="ECO:0000259" key="2">
    <source>
        <dbReference type="Pfam" id="PF01419"/>
    </source>
</evidence>
<evidence type="ECO:0000313" key="5">
    <source>
        <dbReference type="Proteomes" id="UP001144673"/>
    </source>
</evidence>
<sequence>MKINSDVVQSITSSIALAAQKGVGLDYTDPNQIFQYVFTVMSIGASLVPIVGPAFGSIIVLLGQVLFPLHTQDVWASIRAPVEALVDQKIQDYHLKTLEAKVKGFQENMVAFTSVWQGYENAGPDIKDRQAEILRMHHTSFLSVVRTSIPDFQLEDYAVPALPWFAFAANIHITLLANGINDGVSWGYTDVFVQQTLRPEFDRKTGSVIATRADEPSGCSSNTCSGDQGKSELELLADAITAGESHHWSAELLDTWRTAYSALSVQRRGLLAERENENEDYPSYIHRQYTRGRSMVKPYPPGTNQAIENPGITEAAALRTYADYDAEMIMNVLTYAEFWPYLVHGRDMPISVQENLDREIFSGPYGRYTEQVPWTASSPPPVTPRVANLTSFIVRAYDDIDGYRQKWGETWSAQYGSGTAGVAHQVDLRPDEFVKNIDVVFGHKLGSLRFTSNKGVYGTYGAAKNTAFSPTLDTPAYSLNASVNRTGYGMSSAYITHWTGATPPGCEGIFFGFRPLVLGGV</sequence>
<feature type="domain" description="Pesticidal crystal protein" evidence="3">
    <location>
        <begin position="41"/>
        <end position="193"/>
    </location>
</feature>
<feature type="domain" description="Jacalin-type lectin" evidence="2">
    <location>
        <begin position="403"/>
        <end position="470"/>
    </location>
</feature>
<dbReference type="SUPFAM" id="SSF56849">
    <property type="entry name" value="delta-Endotoxin (insectocide), N-terminal domain"/>
    <property type="match status" value="1"/>
</dbReference>
<name>A0A9W8Q8E8_AKAMU</name>